<evidence type="ECO:0000313" key="3">
    <source>
        <dbReference type="EMBL" id="CAF4064037.1"/>
    </source>
</evidence>
<protein>
    <submittedName>
        <fullName evidence="2">Uncharacterized protein</fullName>
    </submittedName>
</protein>
<keyword evidence="5" id="KW-1185">Reference proteome</keyword>
<dbReference type="EMBL" id="CAJOBA010038628">
    <property type="protein sequence ID" value="CAF4064037.1"/>
    <property type="molecule type" value="Genomic_DNA"/>
</dbReference>
<dbReference type="OrthoDB" id="9989551at2759"/>
<evidence type="ECO:0000313" key="5">
    <source>
        <dbReference type="Proteomes" id="UP000663829"/>
    </source>
</evidence>
<evidence type="ECO:0000313" key="4">
    <source>
        <dbReference type="EMBL" id="CAF4244849.1"/>
    </source>
</evidence>
<accession>A0A815I7D9</accession>
<comment type="caution">
    <text evidence="2">The sequence shown here is derived from an EMBL/GenBank/DDBJ whole genome shotgun (WGS) entry which is preliminary data.</text>
</comment>
<gene>
    <name evidence="2" type="ORF">GPM918_LOCUS31525</name>
    <name evidence="1" type="ORF">OVA965_LOCUS26547</name>
    <name evidence="4" type="ORF">SRO942_LOCUS32173</name>
    <name evidence="3" type="ORF">TMI583_LOCUS27290</name>
</gene>
<dbReference type="Proteomes" id="UP000681722">
    <property type="component" value="Unassembled WGS sequence"/>
</dbReference>
<organism evidence="2 5">
    <name type="scientific">Didymodactylos carnosus</name>
    <dbReference type="NCBI Taxonomy" id="1234261"/>
    <lineage>
        <taxon>Eukaryota</taxon>
        <taxon>Metazoa</taxon>
        <taxon>Spiralia</taxon>
        <taxon>Gnathifera</taxon>
        <taxon>Rotifera</taxon>
        <taxon>Eurotatoria</taxon>
        <taxon>Bdelloidea</taxon>
        <taxon>Philodinida</taxon>
        <taxon>Philodinidae</taxon>
        <taxon>Didymodactylos</taxon>
    </lineage>
</organism>
<dbReference type="Proteomes" id="UP000682733">
    <property type="component" value="Unassembled WGS sequence"/>
</dbReference>
<evidence type="ECO:0000313" key="2">
    <source>
        <dbReference type="EMBL" id="CAF1364076.1"/>
    </source>
</evidence>
<dbReference type="Proteomes" id="UP000677228">
    <property type="component" value="Unassembled WGS sequence"/>
</dbReference>
<evidence type="ECO:0000313" key="1">
    <source>
        <dbReference type="EMBL" id="CAF1257076.1"/>
    </source>
</evidence>
<reference evidence="2" key="1">
    <citation type="submission" date="2021-02" db="EMBL/GenBank/DDBJ databases">
        <authorList>
            <person name="Nowell W R."/>
        </authorList>
    </citation>
    <scope>NUCLEOTIDE SEQUENCE</scope>
</reference>
<dbReference type="EMBL" id="CAJNOQ010015569">
    <property type="protein sequence ID" value="CAF1364076.1"/>
    <property type="molecule type" value="Genomic_DNA"/>
</dbReference>
<dbReference type="EMBL" id="CAJOBC010071732">
    <property type="protein sequence ID" value="CAF4244849.1"/>
    <property type="molecule type" value="Genomic_DNA"/>
</dbReference>
<dbReference type="EMBL" id="CAJNOK010017072">
    <property type="protein sequence ID" value="CAF1257076.1"/>
    <property type="molecule type" value="Genomic_DNA"/>
</dbReference>
<dbReference type="AlphaFoldDB" id="A0A815I7D9"/>
<name>A0A815I7D9_9BILA</name>
<dbReference type="Proteomes" id="UP000663829">
    <property type="component" value="Unassembled WGS sequence"/>
</dbReference>
<proteinExistence type="predicted"/>
<sequence length="460" mass="54427">MFSETLSENDLCPTCKTLRKKNFGTIRCKECRKKFCPHHIVVHIQEIRQNLNPILSDFTRIKQELFGFQELLDKTNQNDENILFQIDQWEEQMIEKVNQTADKAREYVNESKKQTINEIEHKFHMMNDELNSRLVNVKLLEPDISCVKNKLQQLKLEIDQLLVTNKLNTIRLDITQSDRIDWTTMIRVYKNVQLSFDQLKMIQKRSISSIKKISRMASSENILLYSEENEKLCLANRIGTQKQMMIEWKHGIIKDMCWSSMLNQFIIITTKQVFTVEIVITMKINVISEIKILDNREFGTCDCFGDKLLLAYCDDGSPLDQYCTIDWKLEKRWTPFVSNEYVKCLRFMNNKQIAFTILKYGRSHDGYTLNVQNVFQIRDRLTMNIIRIHEDFKFMNLIILSNNRYLTLQRDNLLVIDENGIIKRNMTYGKKIKYAVIIGKDCLVIKTDNDHTLEFYDLSS</sequence>